<proteinExistence type="inferred from homology"/>
<dbReference type="GO" id="GO:0005524">
    <property type="term" value="F:ATP binding"/>
    <property type="evidence" value="ECO:0007669"/>
    <property type="project" value="UniProtKB-KW"/>
</dbReference>
<keyword evidence="10" id="KW-0791">Threonine biosynthesis</keyword>
<evidence type="ECO:0000256" key="11">
    <source>
        <dbReference type="ARBA" id="ARBA00022741"/>
    </source>
</evidence>
<comment type="pathway">
    <text evidence="1">Purine metabolism; IMP biosynthesis via de novo pathway; 5-amino-1-(5-phospho-D-ribosyl)imidazole from N(2)-formyl-N(1)-(5-phospho-D-ribosyl)glycinamide: step 2/2.</text>
</comment>
<dbReference type="InterPro" id="IPR006203">
    <property type="entry name" value="GHMP_knse_ATP-bd_CS"/>
</dbReference>
<dbReference type="FunFam" id="3.30.230.10:FF:000068">
    <property type="entry name" value="Homoserine kinase"/>
    <property type="match status" value="1"/>
</dbReference>
<dbReference type="Gene3D" id="3.30.70.890">
    <property type="entry name" value="GHMP kinase, C-terminal domain"/>
    <property type="match status" value="1"/>
</dbReference>
<dbReference type="Proteomes" id="UP001271007">
    <property type="component" value="Unassembled WGS sequence"/>
</dbReference>
<comment type="caution">
    <text evidence="23">The sequence shown here is derived from an EMBL/GenBank/DDBJ whole genome shotgun (WGS) entry which is preliminary data.</text>
</comment>
<feature type="domain" description="GHMP kinase N-terminal" evidence="20">
    <location>
        <begin position="116"/>
        <end position="200"/>
    </location>
</feature>
<dbReference type="NCBIfam" id="TIGR00878">
    <property type="entry name" value="purM"/>
    <property type="match status" value="1"/>
</dbReference>
<evidence type="ECO:0000256" key="1">
    <source>
        <dbReference type="ARBA" id="ARBA00004686"/>
    </source>
</evidence>
<comment type="similarity">
    <text evidence="3">Belongs to the GHMP kinase family. Homoserine kinase subfamily.</text>
</comment>
<keyword evidence="12" id="KW-0658">Purine biosynthesis</keyword>
<dbReference type="GO" id="GO:0005829">
    <property type="term" value="C:cytosol"/>
    <property type="evidence" value="ECO:0007669"/>
    <property type="project" value="TreeGrafter"/>
</dbReference>
<dbReference type="Pfam" id="PF02769">
    <property type="entry name" value="AIRS_C"/>
    <property type="match status" value="1"/>
</dbReference>
<dbReference type="CDD" id="cd02196">
    <property type="entry name" value="PurM"/>
    <property type="match status" value="1"/>
</dbReference>
<dbReference type="EC" id="2.7.1.39" evidence="4"/>
<reference evidence="23" key="1">
    <citation type="submission" date="2023-04" db="EMBL/GenBank/DDBJ databases">
        <title>Black Yeasts Isolated from many extreme environments.</title>
        <authorList>
            <person name="Coleine C."/>
            <person name="Stajich J.E."/>
            <person name="Selbmann L."/>
        </authorList>
    </citation>
    <scope>NUCLEOTIDE SEQUENCE</scope>
    <source>
        <strain evidence="23">CCFEE 5312</strain>
    </source>
</reference>
<evidence type="ECO:0000256" key="7">
    <source>
        <dbReference type="ARBA" id="ARBA00022598"/>
    </source>
</evidence>
<dbReference type="Gene3D" id="3.30.230.10">
    <property type="match status" value="1"/>
</dbReference>
<dbReference type="GO" id="GO:0006189">
    <property type="term" value="P:'de novo' IMP biosynthetic process"/>
    <property type="evidence" value="ECO:0007669"/>
    <property type="project" value="InterPro"/>
</dbReference>
<dbReference type="InterPro" id="IPR036676">
    <property type="entry name" value="PurM-like_C_sf"/>
</dbReference>
<keyword evidence="15" id="KW-0756">Sterol biosynthesis</keyword>
<evidence type="ECO:0000313" key="24">
    <source>
        <dbReference type="Proteomes" id="UP001271007"/>
    </source>
</evidence>
<keyword evidence="24" id="KW-1185">Reference proteome</keyword>
<dbReference type="InterPro" id="IPR010918">
    <property type="entry name" value="PurM-like_C_dom"/>
</dbReference>
<comment type="catalytic activity">
    <reaction evidence="18">
        <text>L-homoserine + ATP = O-phospho-L-homoserine + ADP + H(+)</text>
        <dbReference type="Rhea" id="RHEA:13985"/>
        <dbReference type="ChEBI" id="CHEBI:15378"/>
        <dbReference type="ChEBI" id="CHEBI:30616"/>
        <dbReference type="ChEBI" id="CHEBI:57476"/>
        <dbReference type="ChEBI" id="CHEBI:57590"/>
        <dbReference type="ChEBI" id="CHEBI:456216"/>
        <dbReference type="EC" id="2.7.1.39"/>
    </reaction>
    <physiologicalReaction direction="left-to-right" evidence="18">
        <dbReference type="Rhea" id="RHEA:13986"/>
    </physiologicalReaction>
</comment>
<dbReference type="Gene3D" id="3.90.650.10">
    <property type="entry name" value="PurM-like C-terminal domain"/>
    <property type="match status" value="1"/>
</dbReference>
<dbReference type="Pfam" id="PF00288">
    <property type="entry name" value="GHMP_kinases_N"/>
    <property type="match status" value="1"/>
</dbReference>
<keyword evidence="17" id="KW-0443">Lipid metabolism</keyword>
<dbReference type="FunFam" id="3.90.650.10:FF:000007">
    <property type="entry name" value="Trifunctional purine biosynthetic protein adenosine-3"/>
    <property type="match status" value="1"/>
</dbReference>
<dbReference type="NCBIfam" id="TIGR00191">
    <property type="entry name" value="thrB"/>
    <property type="match status" value="1"/>
</dbReference>
<dbReference type="GO" id="GO:0046084">
    <property type="term" value="P:adenine biosynthetic process"/>
    <property type="evidence" value="ECO:0007669"/>
    <property type="project" value="TreeGrafter"/>
</dbReference>
<comment type="function">
    <text evidence="19">Commits homoserine to the threonine biosynthesis pathway by catalyzing its O-phosphorylation.</text>
</comment>
<evidence type="ECO:0000313" key="23">
    <source>
        <dbReference type="EMBL" id="KAK3048846.1"/>
    </source>
</evidence>
<dbReference type="GO" id="GO:0004641">
    <property type="term" value="F:phosphoribosylformylglycinamidine cyclo-ligase activity"/>
    <property type="evidence" value="ECO:0007669"/>
    <property type="project" value="UniProtKB-EC"/>
</dbReference>
<evidence type="ECO:0000256" key="15">
    <source>
        <dbReference type="ARBA" id="ARBA00023011"/>
    </source>
</evidence>
<dbReference type="Pfam" id="PF00586">
    <property type="entry name" value="AIRS"/>
    <property type="match status" value="1"/>
</dbReference>
<dbReference type="HAMAP" id="MF_00384">
    <property type="entry name" value="Homoser_kinase"/>
    <property type="match status" value="1"/>
</dbReference>
<name>A0AAJ0D8H0_9PEZI</name>
<keyword evidence="8" id="KW-0028">Amino-acid biosynthesis</keyword>
<dbReference type="SUPFAM" id="SSF54211">
    <property type="entry name" value="Ribosomal protein S5 domain 2-like"/>
    <property type="match status" value="1"/>
</dbReference>
<keyword evidence="17" id="KW-0753">Steroid metabolism</keyword>
<evidence type="ECO:0000256" key="19">
    <source>
        <dbReference type="ARBA" id="ARBA00054121"/>
    </source>
</evidence>
<dbReference type="SUPFAM" id="SSF56042">
    <property type="entry name" value="PurM C-terminal domain-like"/>
    <property type="match status" value="1"/>
</dbReference>
<dbReference type="PANTHER" id="PTHR10520">
    <property type="entry name" value="TRIFUNCTIONAL PURINE BIOSYNTHETIC PROTEIN ADENOSINE-3-RELATED"/>
    <property type="match status" value="1"/>
</dbReference>
<evidence type="ECO:0000256" key="9">
    <source>
        <dbReference type="ARBA" id="ARBA00022679"/>
    </source>
</evidence>
<dbReference type="InterPro" id="IPR004733">
    <property type="entry name" value="PurM_cligase"/>
</dbReference>
<keyword evidence="15" id="KW-0444">Lipid biosynthesis</keyword>
<evidence type="ECO:0000259" key="21">
    <source>
        <dbReference type="Pfam" id="PF00586"/>
    </source>
</evidence>
<dbReference type="InterPro" id="IPR016188">
    <property type="entry name" value="PurM-like_N"/>
</dbReference>
<dbReference type="GO" id="GO:0016126">
    <property type="term" value="P:sterol biosynthetic process"/>
    <property type="evidence" value="ECO:0007669"/>
    <property type="project" value="UniProtKB-KW"/>
</dbReference>
<dbReference type="InterPro" id="IPR006204">
    <property type="entry name" value="GHMP_kinase_N_dom"/>
</dbReference>
<dbReference type="InterPro" id="IPR014721">
    <property type="entry name" value="Ribsml_uS5_D2-typ_fold_subgr"/>
</dbReference>
<keyword evidence="9" id="KW-0808">Transferase</keyword>
<evidence type="ECO:0000256" key="12">
    <source>
        <dbReference type="ARBA" id="ARBA00022755"/>
    </source>
</evidence>
<dbReference type="GO" id="GO:0004413">
    <property type="term" value="F:homoserine kinase activity"/>
    <property type="evidence" value="ECO:0007669"/>
    <property type="project" value="UniProtKB-EC"/>
</dbReference>
<protein>
    <recommendedName>
        <fullName evidence="6">Homoserine kinase</fullName>
        <ecNumber evidence="4">2.7.1.39</ecNumber>
        <ecNumber evidence="5">6.3.3.1</ecNumber>
    </recommendedName>
</protein>
<dbReference type="HAMAP" id="MF_00741">
    <property type="entry name" value="AIRS"/>
    <property type="match status" value="1"/>
</dbReference>
<evidence type="ECO:0000256" key="5">
    <source>
        <dbReference type="ARBA" id="ARBA00013047"/>
    </source>
</evidence>
<keyword evidence="16" id="KW-1207">Sterol metabolism</keyword>
<evidence type="ECO:0000256" key="14">
    <source>
        <dbReference type="ARBA" id="ARBA00022840"/>
    </source>
</evidence>
<evidence type="ECO:0000256" key="10">
    <source>
        <dbReference type="ARBA" id="ARBA00022697"/>
    </source>
</evidence>
<dbReference type="InterPro" id="IPR000870">
    <property type="entry name" value="Homoserine_kinase"/>
</dbReference>
<evidence type="ECO:0000256" key="17">
    <source>
        <dbReference type="ARBA" id="ARBA00023221"/>
    </source>
</evidence>
<dbReference type="PANTHER" id="PTHR10520:SF12">
    <property type="entry name" value="TRIFUNCTIONAL PURINE BIOSYNTHETIC PROTEIN ADENOSINE-3"/>
    <property type="match status" value="1"/>
</dbReference>
<dbReference type="AlphaFoldDB" id="A0AAJ0D8H0"/>
<sequence>MDEDDANDELVTIDSWHEFLDRPDGPSVFRARDNWQARLAAAALSISRGQVPLVFEQKVPCSSANIGPGFDVIGLALSIWLQIRLITGEQRSEPSSYNCRITYEGKGSVDLRADHNLITQTALYVLRCHDKRAFPEGTHVHIINPIPLGRGLGSSGAAVVAGVALASEVAQLGLSKDRILDYCLMIERHPDNVAAALYGGFVGSYLKELNPDDMKRIEIPLAEVLPAPQGGEDTGLTPPIPPYDIGKHIRFPWAKEIKCIAIIPDFEVSTADARRVLPTTYDKADVIYNLQRVALLTTALGQSPPDPVLIFDGMQDKVHQPYRKGLIPGLTEILRSVTPEKNPGLLGICLSGAGPTILALATENFSDIAEHLIGEFKKEGITCDWQLLEPAYDGLTVTHESAESKETSGMTYADAGVSIEAGNELVQSIKSAVASTKRPGADAEIGGFGGTLDLAAAGYTEPPTLVQAVDGIGTKLKIAFAMDDFSTVGIDLVAMNVNDLVVQGAEPLTFMDYYGCSKLDVADASRFIKGVAEGCKQAGCALVGGETAEMPGMYQGKEFDAAGAATGAIKKGRKILPDKKAMREGDVLLGLKSNGVHSNGFSLVRKIIEKHGLSWMDQAPWDSSKTVGASLLAPTRIYVKPLMPAIEQDLILGMAHITGGGLDENIPRMLPKHLAADINVSSWPVPAVLKWLKQAGNVSNKEFARTWNTGLGMVLVVNNDIAQKAIDTLSQAGEEPMRIGALIARKDEGVVLHGVEHWS</sequence>
<evidence type="ECO:0000256" key="13">
    <source>
        <dbReference type="ARBA" id="ARBA00022777"/>
    </source>
</evidence>
<dbReference type="InterPro" id="IPR036554">
    <property type="entry name" value="GHMP_kinase_C_sf"/>
</dbReference>
<feature type="domain" description="PurM-like N-terminal" evidence="21">
    <location>
        <begin position="464"/>
        <end position="568"/>
    </location>
</feature>
<evidence type="ECO:0000256" key="8">
    <source>
        <dbReference type="ARBA" id="ARBA00022605"/>
    </source>
</evidence>
<dbReference type="FunFam" id="3.30.1330.10:FF:000001">
    <property type="entry name" value="Phosphoribosylformylglycinamidine cyclo-ligase"/>
    <property type="match status" value="1"/>
</dbReference>
<evidence type="ECO:0000256" key="6">
    <source>
        <dbReference type="ARBA" id="ARBA00017858"/>
    </source>
</evidence>
<dbReference type="InterPro" id="IPR036921">
    <property type="entry name" value="PurM-like_N_sf"/>
</dbReference>
<dbReference type="GO" id="GO:0004637">
    <property type="term" value="F:phosphoribosylamine-glycine ligase activity"/>
    <property type="evidence" value="ECO:0007669"/>
    <property type="project" value="TreeGrafter"/>
</dbReference>
<dbReference type="EC" id="6.3.3.1" evidence="5"/>
<evidence type="ECO:0000256" key="16">
    <source>
        <dbReference type="ARBA" id="ARBA00023166"/>
    </source>
</evidence>
<dbReference type="PRINTS" id="PR00958">
    <property type="entry name" value="HOMSERKINASE"/>
</dbReference>
<dbReference type="PROSITE" id="PS00627">
    <property type="entry name" value="GHMP_KINASES_ATP"/>
    <property type="match status" value="1"/>
</dbReference>
<organism evidence="23 24">
    <name type="scientific">Extremus antarcticus</name>
    <dbReference type="NCBI Taxonomy" id="702011"/>
    <lineage>
        <taxon>Eukaryota</taxon>
        <taxon>Fungi</taxon>
        <taxon>Dikarya</taxon>
        <taxon>Ascomycota</taxon>
        <taxon>Pezizomycotina</taxon>
        <taxon>Dothideomycetes</taxon>
        <taxon>Dothideomycetidae</taxon>
        <taxon>Mycosphaerellales</taxon>
        <taxon>Extremaceae</taxon>
        <taxon>Extremus</taxon>
    </lineage>
</organism>
<dbReference type="InterPro" id="IPR020568">
    <property type="entry name" value="Ribosomal_Su5_D2-typ_SF"/>
</dbReference>
<evidence type="ECO:0000256" key="4">
    <source>
        <dbReference type="ARBA" id="ARBA00012078"/>
    </source>
</evidence>
<keyword evidence="15" id="KW-0752">Steroid biosynthesis</keyword>
<keyword evidence="13" id="KW-0418">Kinase</keyword>
<dbReference type="SUPFAM" id="SSF55326">
    <property type="entry name" value="PurM N-terminal domain-like"/>
    <property type="match status" value="1"/>
</dbReference>
<comment type="pathway">
    <text evidence="2">Amino-acid biosynthesis; L-threonine biosynthesis; L-threonine from L-aspartate: step 4/5.</text>
</comment>
<keyword evidence="11" id="KW-0547">Nucleotide-binding</keyword>
<keyword evidence="14" id="KW-0067">ATP-binding</keyword>
<evidence type="ECO:0000259" key="22">
    <source>
        <dbReference type="Pfam" id="PF02769"/>
    </source>
</evidence>
<dbReference type="SUPFAM" id="SSF55060">
    <property type="entry name" value="GHMP Kinase, C-terminal domain"/>
    <property type="match status" value="1"/>
</dbReference>
<accession>A0AAJ0D8H0</accession>
<evidence type="ECO:0000256" key="3">
    <source>
        <dbReference type="ARBA" id="ARBA00007370"/>
    </source>
</evidence>
<evidence type="ECO:0000256" key="18">
    <source>
        <dbReference type="ARBA" id="ARBA00049913"/>
    </source>
</evidence>
<dbReference type="GO" id="GO:0009088">
    <property type="term" value="P:threonine biosynthetic process"/>
    <property type="evidence" value="ECO:0007669"/>
    <property type="project" value="UniProtKB-KW"/>
</dbReference>
<feature type="domain" description="PurM-like C-terminal" evidence="22">
    <location>
        <begin position="583"/>
        <end position="752"/>
    </location>
</feature>
<gene>
    <name evidence="23" type="ORF">LTR09_009741</name>
</gene>
<keyword evidence="7" id="KW-0436">Ligase</keyword>
<evidence type="ECO:0000259" key="20">
    <source>
        <dbReference type="Pfam" id="PF00288"/>
    </source>
</evidence>
<dbReference type="EMBL" id="JAWDJX010000044">
    <property type="protein sequence ID" value="KAK3048846.1"/>
    <property type="molecule type" value="Genomic_DNA"/>
</dbReference>
<evidence type="ECO:0000256" key="2">
    <source>
        <dbReference type="ARBA" id="ARBA00005015"/>
    </source>
</evidence>
<dbReference type="Gene3D" id="3.30.1330.10">
    <property type="entry name" value="PurM-like, N-terminal domain"/>
    <property type="match status" value="1"/>
</dbReference>